<dbReference type="PANTHER" id="PTHR33507:SF3">
    <property type="entry name" value="INNER MEMBRANE PROTEIN YBBJ"/>
    <property type="match status" value="1"/>
</dbReference>
<dbReference type="AlphaFoldDB" id="A0A4R2T0X1"/>
<feature type="transmembrane region" description="Helical" evidence="5">
    <location>
        <begin position="39"/>
        <end position="72"/>
    </location>
</feature>
<keyword evidence="2 5" id="KW-0812">Transmembrane</keyword>
<evidence type="ECO:0000256" key="4">
    <source>
        <dbReference type="ARBA" id="ARBA00023136"/>
    </source>
</evidence>
<evidence type="ECO:0000256" key="2">
    <source>
        <dbReference type="ARBA" id="ARBA00022692"/>
    </source>
</evidence>
<evidence type="ECO:0000313" key="7">
    <source>
        <dbReference type="EMBL" id="TCP94951.1"/>
    </source>
</evidence>
<dbReference type="InterPro" id="IPR002810">
    <property type="entry name" value="NfeD-like_C"/>
</dbReference>
<accession>A0A4R2T0X1</accession>
<evidence type="ECO:0000256" key="1">
    <source>
        <dbReference type="ARBA" id="ARBA00004141"/>
    </source>
</evidence>
<dbReference type="PANTHER" id="PTHR33507">
    <property type="entry name" value="INNER MEMBRANE PROTEIN YBBJ"/>
    <property type="match status" value="1"/>
</dbReference>
<evidence type="ECO:0000259" key="6">
    <source>
        <dbReference type="Pfam" id="PF01957"/>
    </source>
</evidence>
<organism evidence="7 8">
    <name type="scientific">Cricetibacter osteomyelitidis</name>
    <dbReference type="NCBI Taxonomy" id="1521931"/>
    <lineage>
        <taxon>Bacteria</taxon>
        <taxon>Pseudomonadati</taxon>
        <taxon>Pseudomonadota</taxon>
        <taxon>Gammaproteobacteria</taxon>
        <taxon>Pasteurellales</taxon>
        <taxon>Pasteurellaceae</taxon>
        <taxon>Cricetibacter</taxon>
    </lineage>
</organism>
<feature type="transmembrane region" description="Helical" evidence="5">
    <location>
        <begin position="12"/>
        <end position="33"/>
    </location>
</feature>
<evidence type="ECO:0000256" key="5">
    <source>
        <dbReference type="SAM" id="Phobius"/>
    </source>
</evidence>
<name>A0A4R2T0X1_9PAST</name>
<dbReference type="InterPro" id="IPR012340">
    <property type="entry name" value="NA-bd_OB-fold"/>
</dbReference>
<keyword evidence="3 5" id="KW-1133">Transmembrane helix</keyword>
<dbReference type="OrthoDB" id="6402862at2"/>
<evidence type="ECO:0000313" key="8">
    <source>
        <dbReference type="Proteomes" id="UP000295763"/>
    </source>
</evidence>
<dbReference type="RefSeq" id="WP_131976756.1">
    <property type="nucleotide sequence ID" value="NZ_SLYB01000012.1"/>
</dbReference>
<gene>
    <name evidence="7" type="ORF">EDC44_11210</name>
</gene>
<dbReference type="Pfam" id="PF01957">
    <property type="entry name" value="NfeD"/>
    <property type="match status" value="1"/>
</dbReference>
<dbReference type="EMBL" id="SLYB01000012">
    <property type="protein sequence ID" value="TCP94951.1"/>
    <property type="molecule type" value="Genomic_DNA"/>
</dbReference>
<keyword evidence="4 5" id="KW-0472">Membrane</keyword>
<keyword evidence="8" id="KW-1185">Reference proteome</keyword>
<dbReference type="Proteomes" id="UP000295763">
    <property type="component" value="Unassembled WGS sequence"/>
</dbReference>
<reference evidence="7 8" key="1">
    <citation type="submission" date="2019-03" db="EMBL/GenBank/DDBJ databases">
        <title>Genomic Encyclopedia of Type Strains, Phase IV (KMG-IV): sequencing the most valuable type-strain genomes for metagenomic binning, comparative biology and taxonomic classification.</title>
        <authorList>
            <person name="Goeker M."/>
        </authorList>
    </citation>
    <scope>NUCLEOTIDE SEQUENCE [LARGE SCALE GENOMIC DNA]</scope>
    <source>
        <strain evidence="7 8">DSM 28404</strain>
    </source>
</reference>
<comment type="caution">
    <text evidence="7">The sequence shown here is derived from an EMBL/GenBank/DDBJ whole genome shotgun (WGS) entry which is preliminary data.</text>
</comment>
<comment type="subcellular location">
    <subcellularLocation>
        <location evidence="1">Membrane</location>
        <topology evidence="1">Multi-pass membrane protein</topology>
    </subcellularLocation>
</comment>
<evidence type="ECO:0000256" key="3">
    <source>
        <dbReference type="ARBA" id="ARBA00022989"/>
    </source>
</evidence>
<dbReference type="InterPro" id="IPR052165">
    <property type="entry name" value="Membrane_assoc_protease"/>
</dbReference>
<dbReference type="Gene3D" id="2.40.50.140">
    <property type="entry name" value="Nucleic acid-binding proteins"/>
    <property type="match status" value="1"/>
</dbReference>
<feature type="domain" description="NfeD-like C-terminal" evidence="6">
    <location>
        <begin position="93"/>
        <end position="147"/>
    </location>
</feature>
<dbReference type="GO" id="GO:0005886">
    <property type="term" value="C:plasma membrane"/>
    <property type="evidence" value="ECO:0007669"/>
    <property type="project" value="TreeGrafter"/>
</dbReference>
<proteinExistence type="predicted"/>
<sequence length="148" mass="16737">MDWLLTWTSWHWVVLGFVLLILEIIVPGVFFLWWGLAALVIATVMALIPSLSLTALSIAYAILALIFSVLWWKYQHRKDVQDQSQTSLNQRDHAMLGVKGRVEEINVDGIGRGHFGDTTWRIQGNNLTVNDVVEVIAVDGITLQVRKI</sequence>
<protein>
    <recommendedName>
        <fullName evidence="6">NfeD-like C-terminal domain-containing protein</fullName>
    </recommendedName>
</protein>